<accession>A0A067M817</accession>
<protein>
    <submittedName>
        <fullName evidence="1">Uncharacterized protein</fullName>
    </submittedName>
</protein>
<dbReference type="AlphaFoldDB" id="A0A067M817"/>
<keyword evidence="2" id="KW-1185">Reference proteome</keyword>
<name>A0A067M817_BOTB1</name>
<proteinExistence type="predicted"/>
<organism evidence="1 2">
    <name type="scientific">Botryobasidium botryosum (strain FD-172 SS1)</name>
    <dbReference type="NCBI Taxonomy" id="930990"/>
    <lineage>
        <taxon>Eukaryota</taxon>
        <taxon>Fungi</taxon>
        <taxon>Dikarya</taxon>
        <taxon>Basidiomycota</taxon>
        <taxon>Agaricomycotina</taxon>
        <taxon>Agaricomycetes</taxon>
        <taxon>Cantharellales</taxon>
        <taxon>Botryobasidiaceae</taxon>
        <taxon>Botryobasidium</taxon>
    </lineage>
</organism>
<sequence>MFSDQKIVNLSDISNYTIDFFTWRKKSIFSNTQTLCHDKVFQQADAVICNTITLTREAAGRPTIQVKLTSKAGVVTARISEQQKDTELALPTQEYLSSPHRQHIEDAINWAAIASQRITVTPNISPTVIRVKGRISPLNFAFHASGRHHTVNRERVAKSVEHRYAEFELDIRPGDINGYDPVDALTSITTSAVGTGQLTGLLMGDVLRLTYKLHECDSNLDLCFEWKPGSEMCVQEPTPEKWKPRASPVLQNGACIPPEEWAMALPGSVVEVTFTIDYTETTNPMDYAFRANVVNIYLLERLQQEDMLLEYARRYLSTITPK</sequence>
<dbReference type="Proteomes" id="UP000027195">
    <property type="component" value="Unassembled WGS sequence"/>
</dbReference>
<dbReference type="EMBL" id="KL198054">
    <property type="protein sequence ID" value="KDQ11908.1"/>
    <property type="molecule type" value="Genomic_DNA"/>
</dbReference>
<gene>
    <name evidence="1" type="ORF">BOTBODRAFT_34982</name>
</gene>
<evidence type="ECO:0000313" key="1">
    <source>
        <dbReference type="EMBL" id="KDQ11908.1"/>
    </source>
</evidence>
<reference evidence="2" key="1">
    <citation type="journal article" date="2014" name="Proc. Natl. Acad. Sci. U.S.A.">
        <title>Extensive sampling of basidiomycete genomes demonstrates inadequacy of the white-rot/brown-rot paradigm for wood decay fungi.</title>
        <authorList>
            <person name="Riley R."/>
            <person name="Salamov A.A."/>
            <person name="Brown D.W."/>
            <person name="Nagy L.G."/>
            <person name="Floudas D."/>
            <person name="Held B.W."/>
            <person name="Levasseur A."/>
            <person name="Lombard V."/>
            <person name="Morin E."/>
            <person name="Otillar R."/>
            <person name="Lindquist E.A."/>
            <person name="Sun H."/>
            <person name="LaButti K.M."/>
            <person name="Schmutz J."/>
            <person name="Jabbour D."/>
            <person name="Luo H."/>
            <person name="Baker S.E."/>
            <person name="Pisabarro A.G."/>
            <person name="Walton J.D."/>
            <person name="Blanchette R.A."/>
            <person name="Henrissat B."/>
            <person name="Martin F."/>
            <person name="Cullen D."/>
            <person name="Hibbett D.S."/>
            <person name="Grigoriev I.V."/>
        </authorList>
    </citation>
    <scope>NUCLEOTIDE SEQUENCE [LARGE SCALE GENOMIC DNA]</scope>
    <source>
        <strain evidence="2">FD-172 SS1</strain>
    </source>
</reference>
<evidence type="ECO:0000313" key="2">
    <source>
        <dbReference type="Proteomes" id="UP000027195"/>
    </source>
</evidence>
<dbReference type="HOGENOM" id="CLU_863289_0_0_1"/>
<dbReference type="InParanoid" id="A0A067M817"/>